<name>A0A0D0VAU3_9TREE</name>
<evidence type="ECO:0000313" key="2">
    <source>
        <dbReference type="Proteomes" id="UP000053392"/>
    </source>
</evidence>
<dbReference type="HOGENOM" id="CLU_2359661_0_0_1"/>
<organism evidence="1 2">
    <name type="scientific">Cryptococcus deuterogattii Ram5</name>
    <dbReference type="NCBI Taxonomy" id="1296110"/>
    <lineage>
        <taxon>Eukaryota</taxon>
        <taxon>Fungi</taxon>
        <taxon>Dikarya</taxon>
        <taxon>Basidiomycota</taxon>
        <taxon>Agaricomycotina</taxon>
        <taxon>Tremellomycetes</taxon>
        <taxon>Tremellales</taxon>
        <taxon>Cryptococcaceae</taxon>
        <taxon>Cryptococcus</taxon>
        <taxon>Cryptococcus gattii species complex</taxon>
    </lineage>
</organism>
<evidence type="ECO:0000313" key="1">
    <source>
        <dbReference type="EMBL" id="KIR41930.1"/>
    </source>
</evidence>
<sequence length="96" mass="10794">MSTPTIPMKRSRLLIPMLIPMAPMLLLSKCSMIPKFTDGITFRPHTSTQISVLTLILLSLVRSSMTPGILRKLRAIGASHLCMRFLWPWRTLGCCP</sequence>
<accession>A0A0D0VAU3</accession>
<gene>
    <name evidence="1" type="ORF">I313_02092</name>
</gene>
<protein>
    <submittedName>
        <fullName evidence="1">Uncharacterized protein</fullName>
    </submittedName>
</protein>
<proteinExistence type="predicted"/>
<dbReference type="AlphaFoldDB" id="A0A0D0VAU3"/>
<dbReference type="EMBL" id="KN847899">
    <property type="protein sequence ID" value="KIR41930.1"/>
    <property type="molecule type" value="Genomic_DNA"/>
</dbReference>
<dbReference type="Proteomes" id="UP000053392">
    <property type="component" value="Unassembled WGS sequence"/>
</dbReference>
<keyword evidence="2" id="KW-1185">Reference proteome</keyword>
<reference evidence="1 2" key="1">
    <citation type="submission" date="2015-01" db="EMBL/GenBank/DDBJ databases">
        <title>The Genome Sequence of Cryptococcus gattii Ram5.</title>
        <authorList>
            <consortium name="The Broad Institute Genomics Platform"/>
            <person name="Cuomo C."/>
            <person name="Litvintseva A."/>
            <person name="Chen Y."/>
            <person name="Heitman J."/>
            <person name="Sun S."/>
            <person name="Springer D."/>
            <person name="Dromer F."/>
            <person name="Young S."/>
            <person name="Zeng Q."/>
            <person name="Gargeya S."/>
            <person name="Abouelleil A."/>
            <person name="Alvarado L."/>
            <person name="Chapman S.B."/>
            <person name="Gainer-Dewar J."/>
            <person name="Goldberg J."/>
            <person name="Griggs A."/>
            <person name="Gujja S."/>
            <person name="Hansen M."/>
            <person name="Howarth C."/>
            <person name="Imamovic A."/>
            <person name="Larimer J."/>
            <person name="Murphy C."/>
            <person name="Naylor J."/>
            <person name="Pearson M."/>
            <person name="Priest M."/>
            <person name="Roberts A."/>
            <person name="Saif S."/>
            <person name="Shea T."/>
            <person name="Sykes S."/>
            <person name="Wortman J."/>
            <person name="Nusbaum C."/>
            <person name="Birren B."/>
        </authorList>
    </citation>
    <scope>NUCLEOTIDE SEQUENCE [LARGE SCALE GENOMIC DNA]</scope>
    <source>
        <strain evidence="1 2">Ram5</strain>
    </source>
</reference>